<evidence type="ECO:0000313" key="3">
    <source>
        <dbReference type="Proteomes" id="UP000243524"/>
    </source>
</evidence>
<accession>A0A2I0QXX1</accession>
<dbReference type="InterPro" id="IPR007119">
    <property type="entry name" value="Phage_tail_spike_N"/>
</dbReference>
<dbReference type="InterPro" id="IPR010572">
    <property type="entry name" value="Tail_dom"/>
</dbReference>
<name>A0A2I0QXX1_9BACI</name>
<protein>
    <recommendedName>
        <fullName evidence="1">Peptidase S74 domain-containing protein</fullName>
    </recommendedName>
</protein>
<dbReference type="EMBL" id="PJNH01000001">
    <property type="protein sequence ID" value="PKR79181.1"/>
    <property type="molecule type" value="Genomic_DNA"/>
</dbReference>
<evidence type="ECO:0000313" key="2">
    <source>
        <dbReference type="EMBL" id="PKR79181.1"/>
    </source>
</evidence>
<dbReference type="Proteomes" id="UP000243524">
    <property type="component" value="Unassembled WGS sequence"/>
</dbReference>
<feature type="domain" description="Peptidase S74" evidence="1">
    <location>
        <begin position="839"/>
        <end position="944"/>
    </location>
</feature>
<dbReference type="PROSITE" id="PS51688">
    <property type="entry name" value="ICA"/>
    <property type="match status" value="1"/>
</dbReference>
<dbReference type="NCBIfam" id="TIGR01665">
    <property type="entry name" value="put_anti_recept"/>
    <property type="match status" value="1"/>
</dbReference>
<keyword evidence="3" id="KW-1185">Reference proteome</keyword>
<dbReference type="Pfam" id="PF06605">
    <property type="entry name" value="Prophage_tail"/>
    <property type="match status" value="1"/>
</dbReference>
<reference evidence="2 3" key="1">
    <citation type="submission" date="2017-06" db="EMBL/GenBank/DDBJ databases">
        <title>the draft geome sequence of Illustriluteabacillus marina B3227.</title>
        <authorList>
            <person name="He R.-H."/>
            <person name="Du Z.-J."/>
        </authorList>
    </citation>
    <scope>NUCLEOTIDE SEQUENCE [LARGE SCALE GENOMIC DNA]</scope>
    <source>
        <strain evidence="2 3">B3227</strain>
    </source>
</reference>
<dbReference type="AlphaFoldDB" id="A0A2I0QXX1"/>
<proteinExistence type="predicted"/>
<organism evidence="2 3">
    <name type="scientific">Halalkalibacillus sediminis</name>
    <dbReference type="NCBI Taxonomy" id="2018042"/>
    <lineage>
        <taxon>Bacteria</taxon>
        <taxon>Bacillati</taxon>
        <taxon>Bacillota</taxon>
        <taxon>Bacilli</taxon>
        <taxon>Bacillales</taxon>
        <taxon>Bacillaceae</taxon>
        <taxon>Halalkalibacillus</taxon>
    </lineage>
</organism>
<evidence type="ECO:0000259" key="1">
    <source>
        <dbReference type="PROSITE" id="PS51688"/>
    </source>
</evidence>
<dbReference type="OrthoDB" id="2240714at2"/>
<comment type="caution">
    <text evidence="2">The sequence shown here is derived from an EMBL/GenBank/DDBJ whole genome shotgun (WGS) entry which is preliminary data.</text>
</comment>
<gene>
    <name evidence="2" type="ORF">CEY16_05390</name>
</gene>
<sequence length="945" mass="105660">MQSLIHIADKQTGKILDYITESNYWQDYRKIQLNNHRDTFDFTTSADKGFSKYIQDQNRLIIPDPKTGYAEFLIDEHKQKLKRDGSHAIQVWSSGSYLRLKKAKIINPQQTSTETASYHVDSILQGTGWITGQIAHTTLRSFNIEEHTNPYSFLKRLASEFNLELQFRIAIENGYIFRYVDMIERVGRWRGFEVTFGRNLLGIERKSKSTKIITALLGVSPPDTEGNVKTALIENDEALKRWGVPDVNGNLQHLYDVYYPESTDSEMTQERLDTLTENELEKRVNATVEYSTDIATLSNKLGQEVFVGDTVRVKDKKFNPALYLQARVHTFEGSIKQDAQLKIVLGDYIEFTEQEVLSIWRNLRKQVAFKIGQEELANYTYDKTQIDDKDGAILADGKSYAFQEAQAAQDNAENYAYNQYEPTKSTVNTNIDTWNKAGVFNADGTLNVDWLAGQLTDSQIQSAGTWNAQGTYIDENGVYTGLVVAEQMVSGSFVGKTFTGGTFEGSLFEGAVFYSETNEGYVEIQGDNIQTVSTAGDWTDRSTLDISQAQLAINNSTGNRGFYASYRYTNMDNGLSLTDSNYKQVGMWYEDIPLLYVGKDNFLVNNVLNNSVNISYDFDNRDGKLHAYNGLKLGVRGDSYSEQNGVNFPGGAEVEIYPDVVEFNSQVKIDTVSTHNDANISFLNRISFGNFEIGSSQNESTGIGVRPIDNPNIGASIFSVESEGSSTRFKVTHANGAEFSGNIRLDGNIENAGYMYIKSGGNLDLKAPYDIRFQDHSGNPQRIVTGAILTNGFITTDAVDTGASNIYVRPSSSGELRVTALGTTGSYRPARASSFPTGSLEEYKQDIEPWEGSALDIIMNSTLQKYRLISDVENDIDKIRFGYVIGDGYATPEEVIDETGEGVEQYLMNSLSLKAIQELNTLYDAHDQHIQDLSTRVEALENQIA</sequence>
<dbReference type="InterPro" id="IPR030392">
    <property type="entry name" value="S74_ICA"/>
</dbReference>
<dbReference type="RefSeq" id="WP_101330925.1">
    <property type="nucleotide sequence ID" value="NZ_PJNH01000001.1"/>
</dbReference>